<reference evidence="5 6" key="1">
    <citation type="journal article" date="2015" name="Genome Biol. Evol.">
        <title>Phylogenomic analyses indicate that early fungi evolved digesting cell walls of algal ancestors of land plants.</title>
        <authorList>
            <person name="Chang Y."/>
            <person name="Wang S."/>
            <person name="Sekimoto S."/>
            <person name="Aerts A.L."/>
            <person name="Choi C."/>
            <person name="Clum A."/>
            <person name="LaButti K.M."/>
            <person name="Lindquist E.A."/>
            <person name="Yee Ngan C."/>
            <person name="Ohm R.A."/>
            <person name="Salamov A.A."/>
            <person name="Grigoriev I.V."/>
            <person name="Spatafora J.W."/>
            <person name="Berbee M.L."/>
        </authorList>
    </citation>
    <scope>NUCLEOTIDE SEQUENCE [LARGE SCALE GENOMIC DNA]</scope>
    <source>
        <strain evidence="5 6">JEL478</strain>
    </source>
</reference>
<dbReference type="GO" id="GO:0006589">
    <property type="term" value="P:octopamine biosynthetic process"/>
    <property type="evidence" value="ECO:0007669"/>
    <property type="project" value="TreeGrafter"/>
</dbReference>
<dbReference type="Proteomes" id="UP000070544">
    <property type="component" value="Unassembled WGS sequence"/>
</dbReference>
<organism evidence="5 6">
    <name type="scientific">Gonapodya prolifera (strain JEL478)</name>
    <name type="common">Monoblepharis prolifera</name>
    <dbReference type="NCBI Taxonomy" id="1344416"/>
    <lineage>
        <taxon>Eukaryota</taxon>
        <taxon>Fungi</taxon>
        <taxon>Fungi incertae sedis</taxon>
        <taxon>Chytridiomycota</taxon>
        <taxon>Chytridiomycota incertae sedis</taxon>
        <taxon>Monoblepharidomycetes</taxon>
        <taxon>Monoblepharidales</taxon>
        <taxon>Gonapodyaceae</taxon>
        <taxon>Gonapodya</taxon>
    </lineage>
</organism>
<dbReference type="GO" id="GO:0042421">
    <property type="term" value="P:norepinephrine biosynthetic process"/>
    <property type="evidence" value="ECO:0007669"/>
    <property type="project" value="TreeGrafter"/>
</dbReference>
<evidence type="ECO:0000313" key="6">
    <source>
        <dbReference type="Proteomes" id="UP000070544"/>
    </source>
</evidence>
<dbReference type="InterPro" id="IPR014784">
    <property type="entry name" value="Cu2_ascorb_mOase-like_C"/>
</dbReference>
<keyword evidence="6" id="KW-1185">Reference proteome</keyword>
<proteinExistence type="predicted"/>
<dbReference type="InterPro" id="IPR024548">
    <property type="entry name" value="Cu2_monoox_C"/>
</dbReference>
<dbReference type="PANTHER" id="PTHR10157">
    <property type="entry name" value="DOPAMINE BETA HYDROXYLASE RELATED"/>
    <property type="match status" value="1"/>
</dbReference>
<dbReference type="InterPro" id="IPR008977">
    <property type="entry name" value="PHM/PNGase_F_dom_sf"/>
</dbReference>
<name>A0A139AG71_GONPJ</name>
<feature type="signal peptide" evidence="3">
    <location>
        <begin position="1"/>
        <end position="24"/>
    </location>
</feature>
<gene>
    <name evidence="5" type="ORF">M427DRAFT_134829</name>
</gene>
<dbReference type="STRING" id="1344416.A0A139AG71"/>
<feature type="region of interest" description="Disordered" evidence="2">
    <location>
        <begin position="396"/>
        <end position="421"/>
    </location>
</feature>
<evidence type="ECO:0000313" key="5">
    <source>
        <dbReference type="EMBL" id="KXS15796.1"/>
    </source>
</evidence>
<dbReference type="OrthoDB" id="19261at2759"/>
<evidence type="ECO:0000259" key="4">
    <source>
        <dbReference type="Pfam" id="PF03712"/>
    </source>
</evidence>
<sequence length="445" mass="48911">MRHLHIRFAAIAVALLSFGLRAQAQGSNETAYDTNPNPDLSWVPHSILSLRLAANISLSKTPHLFWTISEQDIKGADIVLLRKNATGGVYLTDMEPYGCRKPPTANMSQDLELITATQTDTVTAFVFKRKIDTHSETFAYHGPDNRVARDVWLWDPENNFVQFVAPADVQTLVLRLSSKPYQIPMEGTLYSGAGNETQCAHFSANPDNYKRVFNPCGDVWAEWALGQGSLIMPNDVGKRFGNDSFYSPTLRKYDMGTLTLGTNFPLIKILHKWGKEISAKIVRNGREIIEFQNKSWDNGFQSIQKMVCNYDTTKSNETIVGGWATYSEMCYLFLSYYPAVSFPNCLPLAEDGTTECYYAGKSKRGLKQLPPGLQALPSDTNAPGAMCPAPFNVTATPPAPSSPSPSKSSNSTPVTGKPGSSVWWKPSCATQVWAVAAVAAAAMII</sequence>
<keyword evidence="3" id="KW-0732">Signal</keyword>
<evidence type="ECO:0000256" key="2">
    <source>
        <dbReference type="SAM" id="MobiDB-lite"/>
    </source>
</evidence>
<feature type="domain" description="Copper type II ascorbate-dependent monooxygenase C-terminal" evidence="4">
    <location>
        <begin position="271"/>
        <end position="349"/>
    </location>
</feature>
<feature type="chain" id="PRO_5007296132" description="Copper type II ascorbate-dependent monooxygenase C-terminal domain-containing protein" evidence="3">
    <location>
        <begin position="25"/>
        <end position="445"/>
    </location>
</feature>
<accession>A0A139AG71</accession>
<feature type="compositionally biased region" description="Low complexity" evidence="2">
    <location>
        <begin position="404"/>
        <end position="415"/>
    </location>
</feature>
<evidence type="ECO:0000256" key="1">
    <source>
        <dbReference type="ARBA" id="ARBA00023157"/>
    </source>
</evidence>
<keyword evidence="1" id="KW-1015">Disulfide bond</keyword>
<protein>
    <recommendedName>
        <fullName evidence="4">Copper type II ascorbate-dependent monooxygenase C-terminal domain-containing protein</fullName>
    </recommendedName>
</protein>
<dbReference type="EMBL" id="KQ965759">
    <property type="protein sequence ID" value="KXS15796.1"/>
    <property type="molecule type" value="Genomic_DNA"/>
</dbReference>
<evidence type="ECO:0000256" key="3">
    <source>
        <dbReference type="SAM" id="SignalP"/>
    </source>
</evidence>
<dbReference type="PANTHER" id="PTHR10157:SF23">
    <property type="entry name" value="MOXD1 HOMOLOG 1"/>
    <property type="match status" value="1"/>
</dbReference>
<dbReference type="GO" id="GO:0004500">
    <property type="term" value="F:dopamine beta-monooxygenase activity"/>
    <property type="evidence" value="ECO:0007669"/>
    <property type="project" value="InterPro"/>
</dbReference>
<dbReference type="Gene3D" id="2.60.120.230">
    <property type="match status" value="1"/>
</dbReference>
<dbReference type="SUPFAM" id="SSF49742">
    <property type="entry name" value="PHM/PNGase F"/>
    <property type="match status" value="1"/>
</dbReference>
<dbReference type="GO" id="GO:0030667">
    <property type="term" value="C:secretory granule membrane"/>
    <property type="evidence" value="ECO:0007669"/>
    <property type="project" value="TreeGrafter"/>
</dbReference>
<dbReference type="GO" id="GO:0005615">
    <property type="term" value="C:extracellular space"/>
    <property type="evidence" value="ECO:0007669"/>
    <property type="project" value="TreeGrafter"/>
</dbReference>
<dbReference type="Pfam" id="PF03712">
    <property type="entry name" value="Cu2_monoox_C"/>
    <property type="match status" value="1"/>
</dbReference>
<dbReference type="InterPro" id="IPR000945">
    <property type="entry name" value="DBH-like"/>
</dbReference>
<dbReference type="AlphaFoldDB" id="A0A139AG71"/>